<dbReference type="AlphaFoldDB" id="A0AAQ3WUJ2"/>
<gene>
    <name evidence="2" type="ORF">U9M48_022900</name>
</gene>
<sequence>MPAPSQAGVAPAGGCGGEGEEQEFEIRSDEGFVYKVPSGIYPDAAPSTQASAGPDPKAAGLRRRRRALLRLRAKRLRQLSRWEALASELLAPLPAPRPPASQSPPSSPHPVAADAPASTSVLDELIAQAEVQAELLKKLSQWCDESNMLCDAQEAAIVDSIVALPLWGNPSDLVASLCSSDEDPAPGGGFQSLDSQQGSRATGVAATGIEMIKGTGEKRIQGPYQCKRCSKFSHSEEICCETHGGLGNELPEPILTENGKRKEPVSSRVSNSAAEQAPNRSKSHKASGSKSTASGTPGSMTRKAASTPRAPDTLRSPGPTTRRAAAQKNVSPRSS</sequence>
<accession>A0AAQ3WUJ2</accession>
<feature type="compositionally biased region" description="Polar residues" evidence="1">
    <location>
        <begin position="288"/>
        <end position="299"/>
    </location>
</feature>
<dbReference type="EMBL" id="CP144749">
    <property type="protein sequence ID" value="WVZ74757.1"/>
    <property type="molecule type" value="Genomic_DNA"/>
</dbReference>
<feature type="region of interest" description="Disordered" evidence="1">
    <location>
        <begin position="243"/>
        <end position="335"/>
    </location>
</feature>
<reference evidence="2 3" key="1">
    <citation type="submission" date="2024-02" db="EMBL/GenBank/DDBJ databases">
        <title>High-quality chromosome-scale genome assembly of Pensacola bahiagrass (Paspalum notatum Flugge var. saurae).</title>
        <authorList>
            <person name="Vega J.M."/>
            <person name="Podio M."/>
            <person name="Orjuela J."/>
            <person name="Siena L.A."/>
            <person name="Pessino S.C."/>
            <person name="Combes M.C."/>
            <person name="Mariac C."/>
            <person name="Albertini E."/>
            <person name="Pupilli F."/>
            <person name="Ortiz J.P.A."/>
            <person name="Leblanc O."/>
        </authorList>
    </citation>
    <scope>NUCLEOTIDE SEQUENCE [LARGE SCALE GENOMIC DNA]</scope>
    <source>
        <strain evidence="2">R1</strain>
        <tissue evidence="2">Leaf</tissue>
    </source>
</reference>
<feature type="compositionally biased region" description="Pro residues" evidence="1">
    <location>
        <begin position="93"/>
        <end position="108"/>
    </location>
</feature>
<keyword evidence="3" id="KW-1185">Reference proteome</keyword>
<dbReference type="PANTHER" id="PTHR35737">
    <property type="entry name" value="CRYPTIC LOCI REGULATOR"/>
    <property type="match status" value="1"/>
</dbReference>
<protein>
    <submittedName>
        <fullName evidence="2">Uncharacterized protein</fullName>
    </submittedName>
</protein>
<evidence type="ECO:0000313" key="3">
    <source>
        <dbReference type="Proteomes" id="UP001341281"/>
    </source>
</evidence>
<dbReference type="PANTHER" id="PTHR35737:SF1">
    <property type="entry name" value="CRYPTIC LOCI REGULATOR"/>
    <property type="match status" value="1"/>
</dbReference>
<feature type="compositionally biased region" description="Polar residues" evidence="1">
    <location>
        <begin position="267"/>
        <end position="280"/>
    </location>
</feature>
<organism evidence="2 3">
    <name type="scientific">Paspalum notatum var. saurae</name>
    <dbReference type="NCBI Taxonomy" id="547442"/>
    <lineage>
        <taxon>Eukaryota</taxon>
        <taxon>Viridiplantae</taxon>
        <taxon>Streptophyta</taxon>
        <taxon>Embryophyta</taxon>
        <taxon>Tracheophyta</taxon>
        <taxon>Spermatophyta</taxon>
        <taxon>Magnoliopsida</taxon>
        <taxon>Liliopsida</taxon>
        <taxon>Poales</taxon>
        <taxon>Poaceae</taxon>
        <taxon>PACMAD clade</taxon>
        <taxon>Panicoideae</taxon>
        <taxon>Andropogonodae</taxon>
        <taxon>Paspaleae</taxon>
        <taxon>Paspalinae</taxon>
        <taxon>Paspalum</taxon>
    </lineage>
</organism>
<feature type="region of interest" description="Disordered" evidence="1">
    <location>
        <begin position="93"/>
        <end position="117"/>
    </location>
</feature>
<feature type="region of interest" description="Disordered" evidence="1">
    <location>
        <begin position="1"/>
        <end position="61"/>
    </location>
</feature>
<evidence type="ECO:0000256" key="1">
    <source>
        <dbReference type="SAM" id="MobiDB-lite"/>
    </source>
</evidence>
<proteinExistence type="predicted"/>
<evidence type="ECO:0000313" key="2">
    <source>
        <dbReference type="EMBL" id="WVZ74757.1"/>
    </source>
</evidence>
<name>A0AAQ3WUJ2_PASNO</name>
<dbReference type="Proteomes" id="UP001341281">
    <property type="component" value="Chromosome 05"/>
</dbReference>